<feature type="domain" description="Cation efflux protein transmembrane" evidence="8">
    <location>
        <begin position="18"/>
        <end position="209"/>
    </location>
</feature>
<dbReference type="EMBL" id="AP024849">
    <property type="protein sequence ID" value="BCZ45757.1"/>
    <property type="molecule type" value="Genomic_DNA"/>
</dbReference>
<sequence length="371" mass="40549">MNEYQSQREKQIMKTSGIGIVSNVLLAIFKGIIGLASNSVAIILDAINNLSDALSSVLTIVGTKLAAKPADKKHPYGYGRMEYITSIVVAAIVLAAGISSFISSGERIFNPEEVSYSKVTVVIVLVGIVVKYLLGRYVKKTGNNVNSKALIASGADALFDALISTATLISILISIIFNVTIDGYVGVIIAVVIIKSGIEMIMDSLDEILGKRPSSTLTKSIKEDVMSHDGVKGAYDLLLNNYGPVKMIGSIHIEVDENATGKQIFVLTKTIQSAIMKKYDTFLTIGIYIVNSDGGISEMSEDIKKIVMSYEYLLEIHALYIMEERKLVTFDVVIDLTADNAEGIRSNIEKELKEKYNDFTFMITYDTDYSD</sequence>
<organism evidence="10 11">
    <name type="scientific">Clostridium gelidum</name>
    <dbReference type="NCBI Taxonomy" id="704125"/>
    <lineage>
        <taxon>Bacteria</taxon>
        <taxon>Bacillati</taxon>
        <taxon>Bacillota</taxon>
        <taxon>Clostridia</taxon>
        <taxon>Eubacteriales</taxon>
        <taxon>Clostridiaceae</taxon>
        <taxon>Clostridium</taxon>
    </lineage>
</organism>
<comment type="similarity">
    <text evidence="2">Belongs to the cation diffusion facilitator (CDF) transporter (TC 2.A.4) family.</text>
</comment>
<keyword evidence="3" id="KW-0813">Transport</keyword>
<dbReference type="InterPro" id="IPR002524">
    <property type="entry name" value="Cation_efflux"/>
</dbReference>
<dbReference type="NCBIfam" id="TIGR01297">
    <property type="entry name" value="CDF"/>
    <property type="match status" value="1"/>
</dbReference>
<evidence type="ECO:0000256" key="7">
    <source>
        <dbReference type="SAM" id="Phobius"/>
    </source>
</evidence>
<feature type="domain" description="Cation efflux protein cytoplasmic" evidence="9">
    <location>
        <begin position="215"/>
        <end position="281"/>
    </location>
</feature>
<proteinExistence type="inferred from homology"/>
<comment type="subcellular location">
    <subcellularLocation>
        <location evidence="1">Membrane</location>
        <topology evidence="1">Multi-pass membrane protein</topology>
    </subcellularLocation>
</comment>
<dbReference type="PANTHER" id="PTHR43840:SF50">
    <property type="entry name" value="MANGANESE EFFLUX SYSTEM PROTEIN MNES"/>
    <property type="match status" value="1"/>
</dbReference>
<dbReference type="RefSeq" id="WP_224037317.1">
    <property type="nucleotide sequence ID" value="NZ_AP024849.1"/>
</dbReference>
<gene>
    <name evidence="10" type="ORF">psyc5s11_18240</name>
</gene>
<dbReference type="InterPro" id="IPR058533">
    <property type="entry name" value="Cation_efflux_TM"/>
</dbReference>
<dbReference type="Pfam" id="PF01545">
    <property type="entry name" value="Cation_efflux"/>
    <property type="match status" value="1"/>
</dbReference>
<evidence type="ECO:0000256" key="5">
    <source>
        <dbReference type="ARBA" id="ARBA00022989"/>
    </source>
</evidence>
<keyword evidence="11" id="KW-1185">Reference proteome</keyword>
<evidence type="ECO:0000256" key="2">
    <source>
        <dbReference type="ARBA" id="ARBA00008114"/>
    </source>
</evidence>
<dbReference type="InterPro" id="IPR027469">
    <property type="entry name" value="Cation_efflux_TMD_sf"/>
</dbReference>
<evidence type="ECO:0000259" key="9">
    <source>
        <dbReference type="Pfam" id="PF16916"/>
    </source>
</evidence>
<dbReference type="InterPro" id="IPR027470">
    <property type="entry name" value="Cation_efflux_CTD"/>
</dbReference>
<evidence type="ECO:0000313" key="11">
    <source>
        <dbReference type="Proteomes" id="UP000824633"/>
    </source>
</evidence>
<evidence type="ECO:0000256" key="6">
    <source>
        <dbReference type="ARBA" id="ARBA00023136"/>
    </source>
</evidence>
<dbReference type="Gene3D" id="1.20.1510.10">
    <property type="entry name" value="Cation efflux protein transmembrane domain"/>
    <property type="match status" value="1"/>
</dbReference>
<keyword evidence="6 7" id="KW-0472">Membrane</keyword>
<evidence type="ECO:0000313" key="10">
    <source>
        <dbReference type="EMBL" id="BCZ45757.1"/>
    </source>
</evidence>
<evidence type="ECO:0000259" key="8">
    <source>
        <dbReference type="Pfam" id="PF01545"/>
    </source>
</evidence>
<dbReference type="Proteomes" id="UP000824633">
    <property type="component" value="Chromosome"/>
</dbReference>
<name>A0ABM7T1I3_9CLOT</name>
<accession>A0ABM7T1I3</accession>
<dbReference type="InterPro" id="IPR036837">
    <property type="entry name" value="Cation_efflux_CTD_sf"/>
</dbReference>
<protein>
    <submittedName>
        <fullName evidence="10">Cation diffusion facilitator transporter</fullName>
    </submittedName>
</protein>
<feature type="transmembrane region" description="Helical" evidence="7">
    <location>
        <begin position="12"/>
        <end position="33"/>
    </location>
</feature>
<dbReference type="SUPFAM" id="SSF161111">
    <property type="entry name" value="Cation efflux protein transmembrane domain-like"/>
    <property type="match status" value="1"/>
</dbReference>
<reference evidence="11" key="1">
    <citation type="submission" date="2021-07" db="EMBL/GenBank/DDBJ databases">
        <title>Complete genome sequencing of a Clostridium isolate.</title>
        <authorList>
            <person name="Ueki A."/>
            <person name="Tonouchi A."/>
        </authorList>
    </citation>
    <scope>NUCLEOTIDE SEQUENCE [LARGE SCALE GENOMIC DNA]</scope>
    <source>
        <strain evidence="11">C5S11</strain>
    </source>
</reference>
<evidence type="ECO:0000256" key="1">
    <source>
        <dbReference type="ARBA" id="ARBA00004141"/>
    </source>
</evidence>
<dbReference type="PANTHER" id="PTHR43840">
    <property type="entry name" value="MITOCHONDRIAL METAL TRANSPORTER 1-RELATED"/>
    <property type="match status" value="1"/>
</dbReference>
<keyword evidence="5 7" id="KW-1133">Transmembrane helix</keyword>
<dbReference type="InterPro" id="IPR050291">
    <property type="entry name" value="CDF_Transporter"/>
</dbReference>
<keyword evidence="4 7" id="KW-0812">Transmembrane</keyword>
<evidence type="ECO:0000256" key="3">
    <source>
        <dbReference type="ARBA" id="ARBA00022448"/>
    </source>
</evidence>
<dbReference type="Pfam" id="PF16916">
    <property type="entry name" value="ZT_dimer"/>
    <property type="match status" value="1"/>
</dbReference>
<dbReference type="Gene3D" id="3.30.70.1350">
    <property type="entry name" value="Cation efflux protein, cytoplasmic domain"/>
    <property type="match status" value="1"/>
</dbReference>
<evidence type="ECO:0000256" key="4">
    <source>
        <dbReference type="ARBA" id="ARBA00022692"/>
    </source>
</evidence>
<dbReference type="SUPFAM" id="SSF160240">
    <property type="entry name" value="Cation efflux protein cytoplasmic domain-like"/>
    <property type="match status" value="2"/>
</dbReference>
<feature type="transmembrane region" description="Helical" evidence="7">
    <location>
        <begin position="114"/>
        <end position="134"/>
    </location>
</feature>
<feature type="transmembrane region" description="Helical" evidence="7">
    <location>
        <begin position="83"/>
        <end position="102"/>
    </location>
</feature>